<name>A0A8T0FL58_ARGBR</name>
<reference evidence="2" key="2">
    <citation type="submission" date="2020-06" db="EMBL/GenBank/DDBJ databases">
        <authorList>
            <person name="Sheffer M."/>
        </authorList>
    </citation>
    <scope>NUCLEOTIDE SEQUENCE</scope>
</reference>
<feature type="domain" description="BTB" evidence="1">
    <location>
        <begin position="12"/>
        <end position="82"/>
    </location>
</feature>
<dbReference type="InterPro" id="IPR011705">
    <property type="entry name" value="BACK"/>
</dbReference>
<evidence type="ECO:0000313" key="2">
    <source>
        <dbReference type="EMBL" id="KAF8791934.1"/>
    </source>
</evidence>
<dbReference type="Pfam" id="PF07707">
    <property type="entry name" value="BACK"/>
    <property type="match status" value="1"/>
</dbReference>
<proteinExistence type="predicted"/>
<dbReference type="PROSITE" id="PS50097">
    <property type="entry name" value="BTB"/>
    <property type="match status" value="1"/>
</dbReference>
<dbReference type="SMART" id="SM00225">
    <property type="entry name" value="BTB"/>
    <property type="match status" value="1"/>
</dbReference>
<gene>
    <name evidence="2" type="ORF">HNY73_003596</name>
</gene>
<dbReference type="CDD" id="cd18186">
    <property type="entry name" value="BTB_POZ_ZBTB_KLHL-like"/>
    <property type="match status" value="1"/>
</dbReference>
<dbReference type="InterPro" id="IPR000210">
    <property type="entry name" value="BTB/POZ_dom"/>
</dbReference>
<protein>
    <submittedName>
        <fullName evidence="2">BTB/POZ domain-containing protein 3</fullName>
    </submittedName>
</protein>
<sequence>MPSHLVLNDQMSDVILKVSHSGYSWRFPAHSTLLCAKSPVFQELIELQKYEDLPIINIMGVQPDTMLQLLKYIYSHEYPTEVTADLLRAAERFRLTDFREHLEEYAIQNLTIEGACHLLESLEMHEPLLEDCVVKASCMSIIESHAYVVFSSDLIFTFGKNTLLKLLESCRLNVPDEAVVFWGIWRWGRRYCCQSNRPLTDEALVEVLTDMLIKIRQSSVLNRERIPDIAWKRFCACLPKRCRYVAPEDSLDLCTTWEPCGSWESLIENQEGETRSLCLQMSFDKRVMLVGITFEICVPDLEKAYFLVFRELDRKELFRQEINCFQCSFRKLSRTSDSEPWLKADVLLSEPLILSGVEIYTVYLQTRGKPCTLPGALPQQQRQRIGSVYGTVHGQAVVAVQRLHLIPDVKATWGH</sequence>
<evidence type="ECO:0000313" key="3">
    <source>
        <dbReference type="Proteomes" id="UP000807504"/>
    </source>
</evidence>
<organism evidence="2 3">
    <name type="scientific">Argiope bruennichi</name>
    <name type="common">Wasp spider</name>
    <name type="synonym">Aranea bruennichi</name>
    <dbReference type="NCBI Taxonomy" id="94029"/>
    <lineage>
        <taxon>Eukaryota</taxon>
        <taxon>Metazoa</taxon>
        <taxon>Ecdysozoa</taxon>
        <taxon>Arthropoda</taxon>
        <taxon>Chelicerata</taxon>
        <taxon>Arachnida</taxon>
        <taxon>Araneae</taxon>
        <taxon>Araneomorphae</taxon>
        <taxon>Entelegynae</taxon>
        <taxon>Araneoidea</taxon>
        <taxon>Araneidae</taxon>
        <taxon>Argiope</taxon>
    </lineage>
</organism>
<dbReference type="PANTHER" id="PTHR45774:SF3">
    <property type="entry name" value="BTB (POZ) DOMAIN-CONTAINING 2B-RELATED"/>
    <property type="match status" value="1"/>
</dbReference>
<dbReference type="Gene3D" id="3.30.710.10">
    <property type="entry name" value="Potassium Channel Kv1.1, Chain A"/>
    <property type="match status" value="1"/>
</dbReference>
<dbReference type="InterPro" id="IPR011333">
    <property type="entry name" value="SKP1/BTB/POZ_sf"/>
</dbReference>
<keyword evidence="3" id="KW-1185">Reference proteome</keyword>
<dbReference type="AlphaFoldDB" id="A0A8T0FL58"/>
<reference evidence="2" key="1">
    <citation type="journal article" date="2020" name="bioRxiv">
        <title>Chromosome-level reference genome of the European wasp spider Argiope bruennichi: a resource for studies on range expansion and evolutionary adaptation.</title>
        <authorList>
            <person name="Sheffer M.M."/>
            <person name="Hoppe A."/>
            <person name="Krehenwinkel H."/>
            <person name="Uhl G."/>
            <person name="Kuss A.W."/>
            <person name="Jensen L."/>
            <person name="Jensen C."/>
            <person name="Gillespie R.G."/>
            <person name="Hoff K.J."/>
            <person name="Prost S."/>
        </authorList>
    </citation>
    <scope>NUCLEOTIDE SEQUENCE</scope>
</reference>
<dbReference type="SUPFAM" id="SSF54695">
    <property type="entry name" value="POZ domain"/>
    <property type="match status" value="1"/>
</dbReference>
<dbReference type="Pfam" id="PF00651">
    <property type="entry name" value="BTB"/>
    <property type="match status" value="1"/>
</dbReference>
<dbReference type="Proteomes" id="UP000807504">
    <property type="component" value="Unassembled WGS sequence"/>
</dbReference>
<evidence type="ECO:0000259" key="1">
    <source>
        <dbReference type="PROSITE" id="PS50097"/>
    </source>
</evidence>
<dbReference type="PANTHER" id="PTHR45774">
    <property type="entry name" value="BTB/POZ DOMAIN-CONTAINING"/>
    <property type="match status" value="1"/>
</dbReference>
<comment type="caution">
    <text evidence="2">The sequence shown here is derived from an EMBL/GenBank/DDBJ whole genome shotgun (WGS) entry which is preliminary data.</text>
</comment>
<accession>A0A8T0FL58</accession>
<dbReference type="EMBL" id="JABXBU010000003">
    <property type="protein sequence ID" value="KAF8791934.1"/>
    <property type="molecule type" value="Genomic_DNA"/>
</dbReference>